<comment type="pathway">
    <text evidence="3">Sphingolipid metabolism.</text>
</comment>
<dbReference type="GO" id="GO:0046512">
    <property type="term" value="P:sphingosine biosynthetic process"/>
    <property type="evidence" value="ECO:0007669"/>
    <property type="project" value="TreeGrafter"/>
</dbReference>
<dbReference type="Gene3D" id="3.40.640.10">
    <property type="entry name" value="Type I PLP-dependent aspartate aminotransferase-like (Major domain)"/>
    <property type="match status" value="1"/>
</dbReference>
<keyword evidence="8" id="KW-0746">Sphingolipid metabolism</keyword>
<dbReference type="Proteomes" id="UP000593564">
    <property type="component" value="Unassembled WGS sequence"/>
</dbReference>
<dbReference type="GO" id="GO:0046513">
    <property type="term" value="P:ceramide biosynthetic process"/>
    <property type="evidence" value="ECO:0007669"/>
    <property type="project" value="TreeGrafter"/>
</dbReference>
<dbReference type="GO" id="GO:0005783">
    <property type="term" value="C:endoplasmic reticulum"/>
    <property type="evidence" value="ECO:0007669"/>
    <property type="project" value="TreeGrafter"/>
</dbReference>
<evidence type="ECO:0000256" key="8">
    <source>
        <dbReference type="ARBA" id="ARBA00022919"/>
    </source>
</evidence>
<evidence type="ECO:0000256" key="5">
    <source>
        <dbReference type="ARBA" id="ARBA00013220"/>
    </source>
</evidence>
<comment type="caution">
    <text evidence="13">The sequence shown here is derived from an EMBL/GenBank/DDBJ whole genome shotgun (WGS) entry which is preliminary data.</text>
</comment>
<dbReference type="InterPro" id="IPR050087">
    <property type="entry name" value="AON_synthase_class-II"/>
</dbReference>
<dbReference type="Pfam" id="PF00155">
    <property type="entry name" value="Aminotran_1_2"/>
    <property type="match status" value="1"/>
</dbReference>
<dbReference type="PANTHER" id="PTHR13693:SF2">
    <property type="entry name" value="SERINE PALMITOYLTRANSFERASE 1"/>
    <property type="match status" value="1"/>
</dbReference>
<protein>
    <recommendedName>
        <fullName evidence="5">serine C-palmitoyltransferase</fullName>
        <ecNumber evidence="5">2.3.1.50</ecNumber>
    </recommendedName>
</protein>
<accession>A0A7J7GFJ3</accession>
<evidence type="ECO:0000259" key="12">
    <source>
        <dbReference type="Pfam" id="PF00155"/>
    </source>
</evidence>
<dbReference type="EMBL" id="JACBKZ010000012">
    <property type="protein sequence ID" value="KAF5938164.1"/>
    <property type="molecule type" value="Genomic_DNA"/>
</dbReference>
<dbReference type="GO" id="GO:0016020">
    <property type="term" value="C:membrane"/>
    <property type="evidence" value="ECO:0007669"/>
    <property type="project" value="GOC"/>
</dbReference>
<dbReference type="Gene3D" id="3.90.1150.10">
    <property type="entry name" value="Aspartate Aminotransferase, domain 1"/>
    <property type="match status" value="1"/>
</dbReference>
<organism evidence="13 14">
    <name type="scientific">Camellia sinensis</name>
    <name type="common">Tea plant</name>
    <name type="synonym">Thea sinensis</name>
    <dbReference type="NCBI Taxonomy" id="4442"/>
    <lineage>
        <taxon>Eukaryota</taxon>
        <taxon>Viridiplantae</taxon>
        <taxon>Streptophyta</taxon>
        <taxon>Embryophyta</taxon>
        <taxon>Tracheophyta</taxon>
        <taxon>Spermatophyta</taxon>
        <taxon>Magnoliopsida</taxon>
        <taxon>eudicotyledons</taxon>
        <taxon>Gunneridae</taxon>
        <taxon>Pentapetalae</taxon>
        <taxon>asterids</taxon>
        <taxon>Ericales</taxon>
        <taxon>Theaceae</taxon>
        <taxon>Camellia</taxon>
    </lineage>
</organism>
<evidence type="ECO:0000313" key="13">
    <source>
        <dbReference type="EMBL" id="KAF5938164.1"/>
    </source>
</evidence>
<name>A0A7J7GFJ3_CAMSI</name>
<feature type="chain" id="PRO_5029664978" description="serine C-palmitoyltransferase" evidence="11">
    <location>
        <begin position="28"/>
        <end position="193"/>
    </location>
</feature>
<dbReference type="PANTHER" id="PTHR13693">
    <property type="entry name" value="CLASS II AMINOTRANSFERASE/8-AMINO-7-OXONONANOATE SYNTHASE"/>
    <property type="match status" value="1"/>
</dbReference>
<evidence type="ECO:0000256" key="9">
    <source>
        <dbReference type="ARBA" id="ARBA00023098"/>
    </source>
</evidence>
<feature type="signal peptide" evidence="11">
    <location>
        <begin position="1"/>
        <end position="27"/>
    </location>
</feature>
<dbReference type="InterPro" id="IPR004839">
    <property type="entry name" value="Aminotransferase_I/II_large"/>
</dbReference>
<dbReference type="SUPFAM" id="SSF53383">
    <property type="entry name" value="PLP-dependent transferases"/>
    <property type="match status" value="1"/>
</dbReference>
<evidence type="ECO:0000256" key="1">
    <source>
        <dbReference type="ARBA" id="ARBA00001933"/>
    </source>
</evidence>
<evidence type="ECO:0000256" key="11">
    <source>
        <dbReference type="SAM" id="SignalP"/>
    </source>
</evidence>
<reference evidence="14" key="1">
    <citation type="journal article" date="2020" name="Nat. Commun.">
        <title>Genome assembly of wild tea tree DASZ reveals pedigree and selection history of tea varieties.</title>
        <authorList>
            <person name="Zhang W."/>
            <person name="Zhang Y."/>
            <person name="Qiu H."/>
            <person name="Guo Y."/>
            <person name="Wan H."/>
            <person name="Zhang X."/>
            <person name="Scossa F."/>
            <person name="Alseekh S."/>
            <person name="Zhang Q."/>
            <person name="Wang P."/>
            <person name="Xu L."/>
            <person name="Schmidt M.H."/>
            <person name="Jia X."/>
            <person name="Li D."/>
            <person name="Zhu A."/>
            <person name="Guo F."/>
            <person name="Chen W."/>
            <person name="Ni D."/>
            <person name="Usadel B."/>
            <person name="Fernie A.R."/>
            <person name="Wen W."/>
        </authorList>
    </citation>
    <scope>NUCLEOTIDE SEQUENCE [LARGE SCALE GENOMIC DNA]</scope>
    <source>
        <strain evidence="14">cv. G240</strain>
    </source>
</reference>
<dbReference type="InterPro" id="IPR015424">
    <property type="entry name" value="PyrdxlP-dep_Trfase"/>
</dbReference>
<sequence length="193" mass="21378">MALITTMRVLLLHLVLLWLLVTWPIVTTPSGAKLLTVTTKVSQLLGDIPQQFSRDQPTEGEKYRFRVLLDENNSFGVLGNSGKGITELYGVPIEKVDIITAAMGHSLAAEGGFYVGSIRVTAHQRLSTSGYVFSTSLPPYLPTAAITAIDVLEENPELIMKLNKNIDVLCEGLFYFHSLLIYIRVLGTRRRES</sequence>
<keyword evidence="6" id="KW-0808">Transferase</keyword>
<evidence type="ECO:0000256" key="7">
    <source>
        <dbReference type="ARBA" id="ARBA00022898"/>
    </source>
</evidence>
<gene>
    <name evidence="13" type="ORF">HYC85_025670</name>
</gene>
<dbReference type="GO" id="GO:0030170">
    <property type="term" value="F:pyridoxal phosphate binding"/>
    <property type="evidence" value="ECO:0007669"/>
    <property type="project" value="InterPro"/>
</dbReference>
<comment type="cofactor">
    <cofactor evidence="1">
        <name>pyridoxal 5'-phosphate</name>
        <dbReference type="ChEBI" id="CHEBI:597326"/>
    </cofactor>
</comment>
<comment type="pathway">
    <text evidence="2">Lipid metabolism; sphingolipid metabolism.</text>
</comment>
<keyword evidence="9" id="KW-0443">Lipid metabolism</keyword>
<keyword evidence="7" id="KW-0663">Pyridoxal phosphate</keyword>
<evidence type="ECO:0000313" key="14">
    <source>
        <dbReference type="Proteomes" id="UP000593564"/>
    </source>
</evidence>
<evidence type="ECO:0000256" key="10">
    <source>
        <dbReference type="ARBA" id="ARBA00023315"/>
    </source>
</evidence>
<reference evidence="13 14" key="2">
    <citation type="submission" date="2020-07" db="EMBL/GenBank/DDBJ databases">
        <title>Genome assembly of wild tea tree DASZ reveals pedigree and selection history of tea varieties.</title>
        <authorList>
            <person name="Zhang W."/>
        </authorList>
    </citation>
    <scope>NUCLEOTIDE SEQUENCE [LARGE SCALE GENOMIC DNA]</scope>
    <source>
        <strain evidence="14">cv. G240</strain>
        <tissue evidence="13">Leaf</tissue>
    </source>
</reference>
<keyword evidence="11" id="KW-0732">Signal</keyword>
<evidence type="ECO:0000256" key="2">
    <source>
        <dbReference type="ARBA" id="ARBA00004760"/>
    </source>
</evidence>
<comment type="similarity">
    <text evidence="4">Belongs to the class-II pyridoxal-phosphate-dependent aminotransferase family.</text>
</comment>
<evidence type="ECO:0000256" key="4">
    <source>
        <dbReference type="ARBA" id="ARBA00008392"/>
    </source>
</evidence>
<proteinExistence type="inferred from homology"/>
<dbReference type="InterPro" id="IPR015422">
    <property type="entry name" value="PyrdxlP-dep_Trfase_small"/>
</dbReference>
<keyword evidence="10" id="KW-0012">Acyltransferase</keyword>
<evidence type="ECO:0000256" key="3">
    <source>
        <dbReference type="ARBA" id="ARBA00004991"/>
    </source>
</evidence>
<dbReference type="GO" id="GO:0004758">
    <property type="term" value="F:serine C-palmitoyltransferase activity"/>
    <property type="evidence" value="ECO:0007669"/>
    <property type="project" value="TreeGrafter"/>
</dbReference>
<evidence type="ECO:0000256" key="6">
    <source>
        <dbReference type="ARBA" id="ARBA00022679"/>
    </source>
</evidence>
<feature type="domain" description="Aminotransferase class I/classII large" evidence="12">
    <location>
        <begin position="62"/>
        <end position="173"/>
    </location>
</feature>
<dbReference type="AlphaFoldDB" id="A0A7J7GFJ3"/>
<dbReference type="InterPro" id="IPR015421">
    <property type="entry name" value="PyrdxlP-dep_Trfase_major"/>
</dbReference>
<keyword evidence="14" id="KW-1185">Reference proteome</keyword>
<dbReference type="EC" id="2.3.1.50" evidence="5"/>